<gene>
    <name evidence="2" type="ORF">RirG_262040</name>
</gene>
<dbReference type="Pfam" id="PF07714">
    <property type="entry name" value="PK_Tyr_Ser-Thr"/>
    <property type="match status" value="1"/>
</dbReference>
<reference evidence="2 3" key="1">
    <citation type="submission" date="2014-02" db="EMBL/GenBank/DDBJ databases">
        <title>Single nucleus genome sequencing reveals high similarity among nuclei of an endomycorrhizal fungus.</title>
        <authorList>
            <person name="Lin K."/>
            <person name="Geurts R."/>
            <person name="Zhang Z."/>
            <person name="Limpens E."/>
            <person name="Saunders D.G."/>
            <person name="Mu D."/>
            <person name="Pang E."/>
            <person name="Cao H."/>
            <person name="Cha H."/>
            <person name="Lin T."/>
            <person name="Zhou Q."/>
            <person name="Shang Y."/>
            <person name="Li Y."/>
            <person name="Ivanov S."/>
            <person name="Sharma T."/>
            <person name="Velzen R.V."/>
            <person name="Ruijter N.D."/>
            <person name="Aanen D.K."/>
            <person name="Win J."/>
            <person name="Kamoun S."/>
            <person name="Bisseling T."/>
            <person name="Huang S."/>
        </authorList>
    </citation>
    <scope>NUCLEOTIDE SEQUENCE [LARGE SCALE GENOMIC DNA]</scope>
    <source>
        <strain evidence="3">DAOM197198w</strain>
    </source>
</reference>
<organism evidence="2 3">
    <name type="scientific">Rhizophagus irregularis (strain DAOM 197198w)</name>
    <name type="common">Glomus intraradices</name>
    <dbReference type="NCBI Taxonomy" id="1432141"/>
    <lineage>
        <taxon>Eukaryota</taxon>
        <taxon>Fungi</taxon>
        <taxon>Fungi incertae sedis</taxon>
        <taxon>Mucoromycota</taxon>
        <taxon>Glomeromycotina</taxon>
        <taxon>Glomeromycetes</taxon>
        <taxon>Glomerales</taxon>
        <taxon>Glomeraceae</taxon>
        <taxon>Rhizophagus</taxon>
    </lineage>
</organism>
<proteinExistence type="predicted"/>
<dbReference type="HOGENOM" id="CLU_233515_0_0_1"/>
<evidence type="ECO:0000313" key="3">
    <source>
        <dbReference type="Proteomes" id="UP000022910"/>
    </source>
</evidence>
<dbReference type="EMBL" id="JEMT01029663">
    <property type="protein sequence ID" value="EXX51420.1"/>
    <property type="molecule type" value="Genomic_DNA"/>
</dbReference>
<dbReference type="Proteomes" id="UP000022910">
    <property type="component" value="Unassembled WGS sequence"/>
</dbReference>
<dbReference type="SUPFAM" id="SSF56112">
    <property type="entry name" value="Protein kinase-like (PK-like)"/>
    <property type="match status" value="2"/>
</dbReference>
<dbReference type="InterPro" id="IPR000719">
    <property type="entry name" value="Prot_kinase_dom"/>
</dbReference>
<sequence>MPYDRFCNIKYTSKDEFGEVYRANWVDGNIKYWNYANQNWERNIFNIFVNLKSLNNPNDLTFELANKIKIEYKFYGMTQDPGTKNYMMVLNNKCKKCNKICNVIHFQQEFIDWTSGNDDIDKFIQDTQLSAHDDDVRGVLEWIPYDGFYDIRYISKDEFGEVYRTNWINGYISNFRSWNYVNQNWERNNPNMFVNLKSLNNPNDLTFEFANKIRVEHEFYGITQDPEKKKYMIVLNNKCKKCNKICNVVHFQQEFIDWTSGNDNIDKFIQNTQLSAHYDVNKALEWIPYDRLHNIECITKDKFGKVYGANWIDGKIKINSKYVTEYKNYSYWNLNQNWIRTNIDMFVNLKSLNSPNDLTFELANKIKIEYKFYGMTQDPDTKNYMMVLNNKCKKCNKMCHFQQKFIDWTSGNDDIDKFIRDTQLSAHDDLREVLEWIPYDRFYDIKYISKDEFSEMYRANWIDGNLRYWNHVNHNWKNDKLNMFVNLKSLNFPNDLTFEHANKIKIEYEFYGITQDPETKNYMMVLNNRCKKCDSICYVIHFQHKFNEWTSSNHDIDKFIQDTQLLSHYELKGVLEWIPYDRFYGIKYISKDEFGEVYRANWIDGYISNFRSWNYVNRNWERSNPNMFVNLKRLNAPNDLTFELVTKISVKHEFYGMTQDPETKNYMMVLNNKCKKCNKICNVIYFQQKFIDWTSGNDDIDKFIQDTQLSAHNDLRGVLEWIPYDRFYDIKYISKDEFGEMYRANWIDGYISNFRSWDYVNQNWKRYNLGMFVNLKSLNTPNDLTFFELANKIKIEYEFYGMTQDPETKNYIMVLNNKCKTCNRICHVLHFQQSFKNWTSGNDNIDKFIQDIQLSAHNNLEEALEWIPYNKLYDIKHTSKDEFGEVYRANWVDGNIDYYGSWDNESQNWERNNPNMFVNLKILITPNNLTLEFANKIKIEYKFYGITQDPETKNYMMVLNNKCKKCNNCICYAIRFQQNFENWTSGNDNIDKFIQDTQLSAHDNAEMALEWIPYDRLYNIKYISKDEFGKVYRANWIDGNIKYWDIENQNWERNIFYIFVNLRSLISPNSLTLEFANKIKIEYEFYGMTQDPETKNYMMVLNNKCKKCDSICNAIQFQHIFIDWTSGNDNIDKFIQNIQLSVHNNVEEALEWIPYYRLYDFAKNEFGKVYGANWIDGNIEYWDNENQFWIRGNPNIFVNLKSLDTLNNHTLEFINKVKFSHKLYGVTQDPESKNYMMVLNSKCKKCNKICNATHFQQKFMDWTSGNDDIDEFIQDTQLLAHGNAEMALEWIPYDRFYGIKYISKDEFGEVYRAKWSDGNMGYWDYVSQNWKRDNLNMFVNLKILNFPNDLTFEFANKIKMEYKFYGMTQNPETKNYIMVLNNKCKKCNNICNIIHFQHIFIDWTSGNDDIDKFIQDTQLSAHTFYKINNVLEWIPYDRFYDIKYISKDEFGKMYRANWIDGNMEYWDCVNQNWERDNHNMFVKLKSLGTSNNLTLEFMNKIKIYHECYGITQDPGTKNYFVVLNNKCKKCNKICNVIYFQQKFIDWTSGNDDIDKFIQDTQLSAHDDLRGVLEWIPYYRFYGIKYISKDDFGEVYRANWIDGYISNFQSWNYVNRNWERSNPNMFNMFVKLKSLGTPNNLTSEFINKIKIYHECYGITQDPGTKNYFVVLNIICKKCNYICAAIHFRQNFSNWTSGNHVVDKFIQDVQLSMHSNNYEVLKAIEWITYDRFYNIEFISKDGFNKVYRANWIDGNIRYWDNENQNWKRGDHNMIVRLKSLNVSEHLTLVFTNKIKIIHEFYGITKDTETNDYLMVLSNRCNICNKICNAIHFCHNFESWTSGNNKIDKFIQDVQLSAHYNIEEALEWIPYGRFYNIKFIANDESSKMYKANWIDGYIERWDNENQNWKRSNKNMFVILKTLNNSKQITKEFINEIKKNYKFYGITQDSETKDFMIILSDSCEICNYMCNVQHFQRNFEYWTSCNNDIDKFIQDTQLLAHTASKLSSALEWIPYDGFNNIEYIAKGGFAKVYKAKWIDGPIEKWDNENQDWKRYNKDMLVALKSLNNSKNISLEFMNEAILHHKINSNYKAIKFYGMTQDPESKNYIMVLDYAEYGSLRNYLDINHKNLVWIDRISNLYDIAFELSYIHEEELIHRDLHIGNILKFEDETVITDMGLCKPADYNKSENSEKNIYGILPYIAPEILIGQNYTKASDIYSFGIIMYEVISGLPPYHDISHDEFLAIKICQGIRPRFNIKVPQLLVHLIKRCLDANPLKRPTAAEIKGILDKWKFELFYGKAEIQNQVKEADKINNDLPNGNINISNLGISYKTHSEAIYISRLLNFNNLPEPKNSDDYYEQNDNIISKELSESQQIGISQQIDISQQTDISQLIDISKIDISQIDR</sequence>
<dbReference type="PROSITE" id="PS50011">
    <property type="entry name" value="PROTEIN_KINASE_DOM"/>
    <property type="match status" value="1"/>
</dbReference>
<dbReference type="OrthoDB" id="10454164at2759"/>
<dbReference type="GO" id="GO:0004674">
    <property type="term" value="F:protein serine/threonine kinase activity"/>
    <property type="evidence" value="ECO:0007669"/>
    <property type="project" value="TreeGrafter"/>
</dbReference>
<dbReference type="Gene3D" id="1.10.10.1010">
    <property type="entry name" value="Intein homing endonuclease, domain IV"/>
    <property type="match status" value="15"/>
</dbReference>
<dbReference type="PANTHER" id="PTHR44329">
    <property type="entry name" value="SERINE/THREONINE-PROTEIN KINASE TNNI3K-RELATED"/>
    <property type="match status" value="1"/>
</dbReference>
<dbReference type="Gene3D" id="1.10.510.10">
    <property type="entry name" value="Transferase(Phosphotransferase) domain 1"/>
    <property type="match status" value="1"/>
</dbReference>
<dbReference type="InterPro" id="IPR051681">
    <property type="entry name" value="Ser/Thr_Kinases-Pseudokinases"/>
</dbReference>
<keyword evidence="3" id="KW-1185">Reference proteome</keyword>
<feature type="domain" description="Protein kinase" evidence="1">
    <location>
        <begin position="2014"/>
        <end position="2293"/>
    </location>
</feature>
<dbReference type="InterPro" id="IPR001245">
    <property type="entry name" value="Ser-Thr/Tyr_kinase_cat_dom"/>
</dbReference>
<evidence type="ECO:0000259" key="1">
    <source>
        <dbReference type="PROSITE" id="PS50011"/>
    </source>
</evidence>
<dbReference type="InterPro" id="IPR011009">
    <property type="entry name" value="Kinase-like_dom_sf"/>
</dbReference>
<accession>A0A015IC48</accession>
<evidence type="ECO:0000313" key="2">
    <source>
        <dbReference type="EMBL" id="EXX51420.1"/>
    </source>
</evidence>
<protein>
    <submittedName>
        <fullName evidence="2">Ypk2p</fullName>
    </submittedName>
</protein>
<dbReference type="GO" id="GO:0005524">
    <property type="term" value="F:ATP binding"/>
    <property type="evidence" value="ECO:0007669"/>
    <property type="project" value="InterPro"/>
</dbReference>
<comment type="caution">
    <text evidence="2">The sequence shown here is derived from an EMBL/GenBank/DDBJ whole genome shotgun (WGS) entry which is preliminary data.</text>
</comment>
<name>A0A015IC48_RHIIW</name>